<gene>
    <name evidence="2" type="ORF">NAEGRDRAFT_32836</name>
</gene>
<dbReference type="EMBL" id="GG738862">
    <property type="protein sequence ID" value="EFC45582.1"/>
    <property type="molecule type" value="Genomic_DNA"/>
</dbReference>
<protein>
    <submittedName>
        <fullName evidence="2">Predicted protein</fullName>
    </submittedName>
</protein>
<dbReference type="OMA" id="EQEAQYG"/>
<dbReference type="AlphaFoldDB" id="D2VC23"/>
<dbReference type="CDD" id="cd07361">
    <property type="entry name" value="MEMO_like"/>
    <property type="match status" value="1"/>
</dbReference>
<dbReference type="GeneID" id="8858773"/>
<organism evidence="3">
    <name type="scientific">Naegleria gruberi</name>
    <name type="common">Amoeba</name>
    <dbReference type="NCBI Taxonomy" id="5762"/>
    <lineage>
        <taxon>Eukaryota</taxon>
        <taxon>Discoba</taxon>
        <taxon>Heterolobosea</taxon>
        <taxon>Tetramitia</taxon>
        <taxon>Eutetramitia</taxon>
        <taxon>Vahlkampfiidae</taxon>
        <taxon>Naegleria</taxon>
    </lineage>
</organism>
<accession>D2VC23</accession>
<evidence type="ECO:0000313" key="2">
    <source>
        <dbReference type="EMBL" id="EFC45582.1"/>
    </source>
</evidence>
<dbReference type="Gene3D" id="3.40.830.10">
    <property type="entry name" value="LigB-like"/>
    <property type="match status" value="1"/>
</dbReference>
<comment type="similarity">
    <text evidence="1">Belongs to the MEMO1 family.</text>
</comment>
<dbReference type="InParanoid" id="D2VC23"/>
<sequence length="309" mass="35120">MVIARRDAFAGAWYQDDKEALSHELNDYLEKASSTSSTSIHHGKKVKAIISPHAGYRYSAPTSAHGYSCVLNSSNYDKIRTVFVLGPCHRLYLDDQCVLSKCDQCNTPLGALKVNKSIQSELVSKYSDLFGYLKDKKNEEDEHSLELQFPFIAYLFREKLNQIQIVPIMVGDLSSESISRMAESLTPYLDSEESLFVISSDFCHWGKRFSYQYVINKDISLSKSIQQLDMLGVSKITEHSKNPEEFYNYMKKYKNTICGKNPILVMLNALQKSNNWKNHESLFLNYSQSSAAKSMEDSSVSYVSIAILQ</sequence>
<dbReference type="Pfam" id="PF01875">
    <property type="entry name" value="Memo"/>
    <property type="match status" value="1"/>
</dbReference>
<dbReference type="VEuPathDB" id="AmoebaDB:NAEGRDRAFT_32836"/>
<evidence type="ECO:0000313" key="3">
    <source>
        <dbReference type="Proteomes" id="UP000006671"/>
    </source>
</evidence>
<keyword evidence="3" id="KW-1185">Reference proteome</keyword>
<dbReference type="eggNOG" id="KOG3086">
    <property type="taxonomic scope" value="Eukaryota"/>
</dbReference>
<proteinExistence type="inferred from homology"/>
<dbReference type="Proteomes" id="UP000006671">
    <property type="component" value="Unassembled WGS sequence"/>
</dbReference>
<evidence type="ECO:0000256" key="1">
    <source>
        <dbReference type="ARBA" id="ARBA00006315"/>
    </source>
</evidence>
<dbReference type="FunCoup" id="D2VC23">
    <property type="interactions" value="214"/>
</dbReference>
<dbReference type="OrthoDB" id="417112at2759"/>
<dbReference type="PANTHER" id="PTHR11060">
    <property type="entry name" value="PROTEIN MEMO1"/>
    <property type="match status" value="1"/>
</dbReference>
<dbReference type="NCBIfam" id="TIGR04336">
    <property type="entry name" value="AmmeMemoSam_B"/>
    <property type="match status" value="1"/>
</dbReference>
<dbReference type="HAMAP" id="MF_00055">
    <property type="entry name" value="MEMO1"/>
    <property type="match status" value="1"/>
</dbReference>
<dbReference type="STRING" id="5762.D2VC23"/>
<dbReference type="KEGG" id="ngr:NAEGRDRAFT_32836"/>
<dbReference type="RefSeq" id="XP_002678326.1">
    <property type="nucleotide sequence ID" value="XM_002678280.1"/>
</dbReference>
<dbReference type="InterPro" id="IPR002737">
    <property type="entry name" value="MEMO1_fam"/>
</dbReference>
<dbReference type="PANTHER" id="PTHR11060:SF0">
    <property type="entry name" value="PROTEIN MEMO1"/>
    <property type="match status" value="1"/>
</dbReference>
<reference evidence="2 3" key="1">
    <citation type="journal article" date="2010" name="Cell">
        <title>The genome of Naegleria gruberi illuminates early eukaryotic versatility.</title>
        <authorList>
            <person name="Fritz-Laylin L.K."/>
            <person name="Prochnik S.E."/>
            <person name="Ginger M.L."/>
            <person name="Dacks J.B."/>
            <person name="Carpenter M.L."/>
            <person name="Field M.C."/>
            <person name="Kuo A."/>
            <person name="Paredez A."/>
            <person name="Chapman J."/>
            <person name="Pham J."/>
            <person name="Shu S."/>
            <person name="Neupane R."/>
            <person name="Cipriano M."/>
            <person name="Mancuso J."/>
            <person name="Tu H."/>
            <person name="Salamov A."/>
            <person name="Lindquist E."/>
            <person name="Shapiro H."/>
            <person name="Lucas S."/>
            <person name="Grigoriev I.V."/>
            <person name="Cande W.Z."/>
            <person name="Fulton C."/>
            <person name="Rokhsar D.S."/>
            <person name="Dawson S.C."/>
        </authorList>
    </citation>
    <scope>NUCLEOTIDE SEQUENCE [LARGE SCALE GENOMIC DNA]</scope>
    <source>
        <strain evidence="2 3">NEG-M</strain>
    </source>
</reference>
<name>D2VC23_NAEGR</name>